<dbReference type="PROSITE" id="PS51257">
    <property type="entry name" value="PROKAR_LIPOPROTEIN"/>
    <property type="match status" value="1"/>
</dbReference>
<proteinExistence type="predicted"/>
<sequence length="241" mass="25652">MRRLRAVAAALLVAGCATPQPSAPPPAPADPRALSHFTIVWSDPAGLDLLSAPGTYLRASVESLRLAAANGNRDAAYPGFWETLTGPAKDYAESFFALGPDDALHGVNRFEVIGVADHGDRLTAGLCIYERQLGVEDAVGRFTFNRTGSHFWELTVEKAGDVPPPAGQRGRDTYPQAVMFGSWRTVGWSRQAADTPNPCAGRPTPGLEPGAWPALMPGSRPYVTDAVPTAPNYPGWSNNVT</sequence>
<evidence type="ECO:0008006" key="4">
    <source>
        <dbReference type="Google" id="ProtNLM"/>
    </source>
</evidence>
<dbReference type="PATRIC" id="fig|134601.6.peg.1437"/>
<reference evidence="2 3" key="1">
    <citation type="submission" date="2015-07" db="EMBL/GenBank/DDBJ databases">
        <title>Complete genome sequence of Mycobacterium goodii X7B, a facultative thermophilic biodesulfurizing bacterium.</title>
        <authorList>
            <person name="Yu B."/>
            <person name="Li F."/>
            <person name="Xu P."/>
        </authorList>
    </citation>
    <scope>NUCLEOTIDE SEQUENCE [LARGE SCALE GENOMIC DNA]</scope>
    <source>
        <strain evidence="2 3">X7B</strain>
    </source>
</reference>
<dbReference type="KEGG" id="mgo:AFA91_06915"/>
<organism evidence="2 3">
    <name type="scientific">Mycolicibacterium goodii</name>
    <name type="common">Mycobacterium goodii</name>
    <dbReference type="NCBI Taxonomy" id="134601"/>
    <lineage>
        <taxon>Bacteria</taxon>
        <taxon>Bacillati</taxon>
        <taxon>Actinomycetota</taxon>
        <taxon>Actinomycetes</taxon>
        <taxon>Mycobacteriales</taxon>
        <taxon>Mycobacteriaceae</taxon>
        <taxon>Mycolicibacterium</taxon>
    </lineage>
</organism>
<accession>A0A0K0X2S7</accession>
<evidence type="ECO:0000313" key="2">
    <source>
        <dbReference type="EMBL" id="AKS31652.1"/>
    </source>
</evidence>
<keyword evidence="1" id="KW-0732">Signal</keyword>
<dbReference type="RefSeq" id="WP_049744066.1">
    <property type="nucleotide sequence ID" value="NZ_CP012150.1"/>
</dbReference>
<evidence type="ECO:0000256" key="1">
    <source>
        <dbReference type="SAM" id="SignalP"/>
    </source>
</evidence>
<dbReference type="OrthoDB" id="4763598at2"/>
<feature type="signal peptide" evidence="1">
    <location>
        <begin position="1"/>
        <end position="19"/>
    </location>
</feature>
<evidence type="ECO:0000313" key="3">
    <source>
        <dbReference type="Proteomes" id="UP000062255"/>
    </source>
</evidence>
<protein>
    <recommendedName>
        <fullName evidence="4">Lipoprotein</fullName>
    </recommendedName>
</protein>
<name>A0A0K0X2S7_MYCGD</name>
<gene>
    <name evidence="2" type="ORF">AFA91_06915</name>
</gene>
<dbReference type="Proteomes" id="UP000062255">
    <property type="component" value="Chromosome"/>
</dbReference>
<feature type="chain" id="PRO_5038534936" description="Lipoprotein" evidence="1">
    <location>
        <begin position="20"/>
        <end position="241"/>
    </location>
</feature>
<dbReference type="EMBL" id="CP012150">
    <property type="protein sequence ID" value="AKS31652.1"/>
    <property type="molecule type" value="Genomic_DNA"/>
</dbReference>
<dbReference type="AlphaFoldDB" id="A0A0K0X2S7"/>